<dbReference type="PANTHER" id="PTHR38479:SF2">
    <property type="entry name" value="WINGED HELIX DNA-BINDING DOMAIN-CONTAINING PROTEIN"/>
    <property type="match status" value="1"/>
</dbReference>
<evidence type="ECO:0008006" key="3">
    <source>
        <dbReference type="Google" id="ProtNLM"/>
    </source>
</evidence>
<reference evidence="1 2" key="1">
    <citation type="submission" date="2020-07" db="EMBL/GenBank/DDBJ databases">
        <title>Sequencing the genomes of 1000 actinobacteria strains.</title>
        <authorList>
            <person name="Klenk H.-P."/>
        </authorList>
    </citation>
    <scope>NUCLEOTIDE SEQUENCE [LARGE SCALE GENOMIC DNA]</scope>
    <source>
        <strain evidence="1 2">CXB654</strain>
    </source>
</reference>
<evidence type="ECO:0000313" key="2">
    <source>
        <dbReference type="Proteomes" id="UP000589036"/>
    </source>
</evidence>
<dbReference type="EMBL" id="JACCCC010000001">
    <property type="protein sequence ID" value="NYE50782.1"/>
    <property type="molecule type" value="Genomic_DNA"/>
</dbReference>
<protein>
    <recommendedName>
        <fullName evidence="3">Winged helix DNA-binding domain-containing protein</fullName>
    </recommendedName>
</protein>
<keyword evidence="2" id="KW-1185">Reference proteome</keyword>
<dbReference type="Pfam" id="PF06224">
    <property type="entry name" value="AlkZ-like"/>
    <property type="match status" value="1"/>
</dbReference>
<sequence>MSTVLTDHHLRVMRLRAQMLTGPPAEDAGRAVLGAAGLQAQDVRAVRLAVRARTAGLTAGDVRGAVARERSVVCTWAMRGTLHMVAAADVGWLVDLLGPVYSARGRRRRLELGIDDCTAERGLAAIRDVLAGGRALSRAELVAELAAEGVPIETEGQAPAHMVAFAAMRGVICRGPEREDEEPTYVLLRDWVGPWEPRSPESAQAELVRRYLAAYGPATPADFRAWSGLPARAVRQGWDSVSGELAEVATSAGAAWMLGGTRIPDQADGEPVGEPVGGGPRVRLLGAYDTYLLGHRGRDLVLPPGYARRIQAGGGVVHPVLLVDGEVVAKWRRERRAGAVAVEPFTRLAPAVLTELEKEVADLGRFLEMSTNLQVADS</sequence>
<dbReference type="AlphaFoldDB" id="A0A852U5K5"/>
<gene>
    <name evidence="1" type="ORF">HDA32_005902</name>
</gene>
<dbReference type="PANTHER" id="PTHR38479">
    <property type="entry name" value="LMO0824 PROTEIN"/>
    <property type="match status" value="1"/>
</dbReference>
<dbReference type="InterPro" id="IPR009351">
    <property type="entry name" value="AlkZ-like"/>
</dbReference>
<dbReference type="Proteomes" id="UP000589036">
    <property type="component" value="Unassembled WGS sequence"/>
</dbReference>
<name>A0A852U5K5_9ACTN</name>
<dbReference type="RefSeq" id="WP_179646207.1">
    <property type="nucleotide sequence ID" value="NZ_BAAAYY010000032.1"/>
</dbReference>
<proteinExistence type="predicted"/>
<organism evidence="1 2">
    <name type="scientific">Spinactinospora alkalitolerans</name>
    <dbReference type="NCBI Taxonomy" id="687207"/>
    <lineage>
        <taxon>Bacteria</taxon>
        <taxon>Bacillati</taxon>
        <taxon>Actinomycetota</taxon>
        <taxon>Actinomycetes</taxon>
        <taxon>Streptosporangiales</taxon>
        <taxon>Nocardiopsidaceae</taxon>
        <taxon>Spinactinospora</taxon>
    </lineage>
</organism>
<evidence type="ECO:0000313" key="1">
    <source>
        <dbReference type="EMBL" id="NYE50782.1"/>
    </source>
</evidence>
<accession>A0A852U5K5</accession>
<comment type="caution">
    <text evidence="1">The sequence shown here is derived from an EMBL/GenBank/DDBJ whole genome shotgun (WGS) entry which is preliminary data.</text>
</comment>